<reference evidence="1 2" key="1">
    <citation type="submission" date="2016-02" db="EMBL/GenBank/DDBJ databases">
        <title>Genome analysis of coral dinoflagellate symbionts highlights evolutionary adaptations to a symbiotic lifestyle.</title>
        <authorList>
            <person name="Aranda M."/>
            <person name="Li Y."/>
            <person name="Liew Y.J."/>
            <person name="Baumgarten S."/>
            <person name="Simakov O."/>
            <person name="Wilson M."/>
            <person name="Piel J."/>
            <person name="Ashoor H."/>
            <person name="Bougouffa S."/>
            <person name="Bajic V.B."/>
            <person name="Ryu T."/>
            <person name="Ravasi T."/>
            <person name="Bayer T."/>
            <person name="Micklem G."/>
            <person name="Kim H."/>
            <person name="Bhak J."/>
            <person name="Lajeunesse T.C."/>
            <person name="Voolstra C.R."/>
        </authorList>
    </citation>
    <scope>NUCLEOTIDE SEQUENCE [LARGE SCALE GENOMIC DNA]</scope>
    <source>
        <strain evidence="1 2">CCMP2467</strain>
    </source>
</reference>
<keyword evidence="2" id="KW-1185">Reference proteome</keyword>
<name>A0A1Q9E0T4_SYMMI</name>
<comment type="caution">
    <text evidence="1">The sequence shown here is derived from an EMBL/GenBank/DDBJ whole genome shotgun (WGS) entry which is preliminary data.</text>
</comment>
<sequence>MQRVNISIGQVTFSAVLDRELILLRVADLVSAGGSIAPEYFITGFGPPALGGEATVPELSQAANRTHKALMAMLLMDNAVADAQRARKRDERLARASRAQLLAGPLSRAVP</sequence>
<evidence type="ECO:0000313" key="1">
    <source>
        <dbReference type="EMBL" id="OLQ01023.1"/>
    </source>
</evidence>
<proteinExistence type="predicted"/>
<protein>
    <submittedName>
        <fullName evidence="1">Uncharacterized protein</fullName>
    </submittedName>
</protein>
<dbReference type="Proteomes" id="UP000186817">
    <property type="component" value="Unassembled WGS sequence"/>
</dbReference>
<dbReference type="EMBL" id="LSRX01000307">
    <property type="protein sequence ID" value="OLQ01023.1"/>
    <property type="molecule type" value="Genomic_DNA"/>
</dbReference>
<dbReference type="OrthoDB" id="427787at2759"/>
<evidence type="ECO:0000313" key="2">
    <source>
        <dbReference type="Proteomes" id="UP000186817"/>
    </source>
</evidence>
<dbReference type="AlphaFoldDB" id="A0A1Q9E0T4"/>
<organism evidence="1 2">
    <name type="scientific">Symbiodinium microadriaticum</name>
    <name type="common">Dinoflagellate</name>
    <name type="synonym">Zooxanthella microadriatica</name>
    <dbReference type="NCBI Taxonomy" id="2951"/>
    <lineage>
        <taxon>Eukaryota</taxon>
        <taxon>Sar</taxon>
        <taxon>Alveolata</taxon>
        <taxon>Dinophyceae</taxon>
        <taxon>Suessiales</taxon>
        <taxon>Symbiodiniaceae</taxon>
        <taxon>Symbiodinium</taxon>
    </lineage>
</organism>
<gene>
    <name evidence="1" type="ORF">AK812_SmicGene16252</name>
</gene>
<accession>A0A1Q9E0T4</accession>